<accession>A0A481TTM4</accession>
<dbReference type="GO" id="GO:0019033">
    <property type="term" value="C:viral tegument"/>
    <property type="evidence" value="ECO:0007669"/>
    <property type="project" value="UniProtKB-SubCell"/>
</dbReference>
<dbReference type="GO" id="GO:0030430">
    <property type="term" value="C:host cell cytoplasm"/>
    <property type="evidence" value="ECO:0007669"/>
    <property type="project" value="UniProtKB-SubCell"/>
</dbReference>
<dbReference type="EMBL" id="MH790655">
    <property type="protein sequence ID" value="QBH84700.1"/>
    <property type="molecule type" value="Genomic_DNA"/>
</dbReference>
<evidence type="ECO:0000256" key="3">
    <source>
        <dbReference type="ARBA" id="ARBA00004535"/>
    </source>
</evidence>
<dbReference type="GO" id="GO:0042025">
    <property type="term" value="C:host cell nucleus"/>
    <property type="evidence" value="ECO:0007669"/>
    <property type="project" value="UniProtKB-SubCell"/>
</dbReference>
<keyword evidence="5" id="KW-1048">Host nucleus</keyword>
<organism evidence="10">
    <name type="scientific">Human herpesvirus 2</name>
    <name type="common">HHV-2</name>
    <name type="synonym">Human herpes simplex virus 2</name>
    <dbReference type="NCBI Taxonomy" id="10310"/>
    <lineage>
        <taxon>Viruses</taxon>
        <taxon>Duplodnaviria</taxon>
        <taxon>Heunggongvirae</taxon>
        <taxon>Peploviricota</taxon>
        <taxon>Herviviricetes</taxon>
        <taxon>Herpesvirales</taxon>
        <taxon>Orthoherpesviridae</taxon>
        <taxon>Alphaherpesvirinae</taxon>
        <taxon>Simplexvirus</taxon>
        <taxon>Simplexvirus humanalpha2</taxon>
    </lineage>
</organism>
<evidence type="ECO:0000256" key="7">
    <source>
        <dbReference type="ARBA" id="ARBA00022844"/>
    </source>
</evidence>
<proteinExistence type="inferred from homology"/>
<evidence type="ECO:0000256" key="4">
    <source>
        <dbReference type="ARBA" id="ARBA00009888"/>
    </source>
</evidence>
<keyword evidence="8" id="KW-1035">Host cytoplasm</keyword>
<evidence type="ECO:0000256" key="2">
    <source>
        <dbReference type="ARBA" id="ARBA00004192"/>
    </source>
</evidence>
<reference evidence="10" key="1">
    <citation type="submission" date="2018-08" db="EMBL/GenBank/DDBJ databases">
        <title>HSV2 whole genome sequences from clinical isolates.</title>
        <authorList>
            <person name="Roychoudhury P."/>
            <person name="Greninger A.L."/>
            <person name="Jerome K.R."/>
            <person name="Johnston C."/>
            <person name="Wald A."/>
            <person name="Xie H."/>
        </authorList>
    </citation>
    <scope>NUCLEOTIDE SEQUENCE</scope>
    <source>
        <strain evidence="10">2006-15377CAM</strain>
    </source>
</reference>
<name>A0A481TTM4_HHV2</name>
<organismHost>
    <name type="scientific">Homo sapiens</name>
    <name type="common">Human</name>
    <dbReference type="NCBI Taxonomy" id="9606"/>
</organismHost>
<evidence type="ECO:0000313" key="10">
    <source>
        <dbReference type="EMBL" id="QBH84700.1"/>
    </source>
</evidence>
<protein>
    <submittedName>
        <fullName evidence="10">UL14</fullName>
    </submittedName>
</protein>
<evidence type="ECO:0000256" key="1">
    <source>
        <dbReference type="ARBA" id="ARBA00004147"/>
    </source>
</evidence>
<evidence type="ECO:0000256" key="6">
    <source>
        <dbReference type="ARBA" id="ARBA00022580"/>
    </source>
</evidence>
<dbReference type="Pfam" id="PF03580">
    <property type="entry name" value="Herpes_UL14"/>
    <property type="match status" value="1"/>
</dbReference>
<comment type="similarity">
    <text evidence="4">Belongs to the alphaherpesvirinae HHV-1 UL14 protein family.</text>
</comment>
<feature type="compositionally biased region" description="Pro residues" evidence="9">
    <location>
        <begin position="229"/>
        <end position="238"/>
    </location>
</feature>
<keyword evidence="7" id="KW-0946">Virion</keyword>
<evidence type="ECO:0000256" key="5">
    <source>
        <dbReference type="ARBA" id="ARBA00022562"/>
    </source>
</evidence>
<comment type="subcellular location">
    <subcellularLocation>
        <location evidence="2">Host cytoplasm</location>
    </subcellularLocation>
    <subcellularLocation>
        <location evidence="1">Host nucleus</location>
    </subcellularLocation>
    <subcellularLocation>
        <location evidence="3">Virion tegument</location>
    </subcellularLocation>
</comment>
<feature type="region of interest" description="Disordered" evidence="9">
    <location>
        <begin position="159"/>
        <end position="238"/>
    </location>
</feature>
<feature type="compositionally biased region" description="Pro residues" evidence="9">
    <location>
        <begin position="186"/>
        <end position="202"/>
    </location>
</feature>
<keyword evidence="6" id="KW-0920">Virion tegument</keyword>
<sequence>MSRDASHAALRRRLAETHLRAEVYRDQTLQLHREGVSTQDPRFVGAFMAAKAAHLELEARLKSRARLEMMRQRATCVKIRVEEQAARRDFLTAHRRYLDPALSERLDAADDRLADQEEQLEEAAANASLWGDGDLADGWMSPGDSDLLVMWQLTSAPKVHTDAPSRPGSRPTYTPSAAGRPDAQAAPPPETAPSPEPAPGPAADPASGSGFARDCPDGEGAARLVAARPPRPPALRPS</sequence>
<evidence type="ECO:0000256" key="9">
    <source>
        <dbReference type="SAM" id="MobiDB-lite"/>
    </source>
</evidence>
<dbReference type="InterPro" id="IPR005207">
    <property type="entry name" value="Herpes_UL14"/>
</dbReference>
<evidence type="ECO:0000256" key="8">
    <source>
        <dbReference type="ARBA" id="ARBA00023200"/>
    </source>
</evidence>